<dbReference type="Gene3D" id="3.40.630.30">
    <property type="match status" value="1"/>
</dbReference>
<dbReference type="InterPro" id="IPR000182">
    <property type="entry name" value="GNAT_dom"/>
</dbReference>
<dbReference type="Pfam" id="PF13302">
    <property type="entry name" value="Acetyltransf_3"/>
    <property type="match status" value="1"/>
</dbReference>
<evidence type="ECO:0000313" key="2">
    <source>
        <dbReference type="EMBL" id="QJW83356.1"/>
    </source>
</evidence>
<reference evidence="2 3" key="1">
    <citation type="submission" date="2020-05" db="EMBL/GenBank/DDBJ databases">
        <title>Ramlibacter rhizophilus sp. nov., isolated from rhizosphere soil of national flower Mugunghwa from South Korea.</title>
        <authorList>
            <person name="Zheng-Fei Y."/>
            <person name="Huan T."/>
        </authorList>
    </citation>
    <scope>NUCLEOTIDE SEQUENCE [LARGE SCALE GENOMIC DNA]</scope>
    <source>
        <strain evidence="2 3">H242</strain>
    </source>
</reference>
<keyword evidence="3" id="KW-1185">Reference proteome</keyword>
<name>A0ABX6P2Z1_9BURK</name>
<reference evidence="2 3" key="2">
    <citation type="submission" date="2020-05" db="EMBL/GenBank/DDBJ databases">
        <authorList>
            <person name="Khan S.A."/>
            <person name="Jeon C.O."/>
            <person name="Chun B.H."/>
        </authorList>
    </citation>
    <scope>NUCLEOTIDE SEQUENCE [LARGE SCALE GENOMIC DNA]</scope>
    <source>
        <strain evidence="2 3">H242</strain>
    </source>
</reference>
<evidence type="ECO:0000259" key="1">
    <source>
        <dbReference type="PROSITE" id="PS51186"/>
    </source>
</evidence>
<dbReference type="InterPro" id="IPR016181">
    <property type="entry name" value="Acyl_CoA_acyltransferase"/>
</dbReference>
<feature type="domain" description="N-acetyltransferase" evidence="1">
    <location>
        <begin position="1"/>
        <end position="132"/>
    </location>
</feature>
<accession>A0ABX6P2Z1</accession>
<protein>
    <submittedName>
        <fullName evidence="2">GNAT family N-acetyltransferase</fullName>
    </submittedName>
</protein>
<evidence type="ECO:0000313" key="3">
    <source>
        <dbReference type="Proteomes" id="UP000500826"/>
    </source>
</evidence>
<dbReference type="EMBL" id="CP053418">
    <property type="protein sequence ID" value="QJW83356.1"/>
    <property type="molecule type" value="Genomic_DNA"/>
</dbReference>
<dbReference type="Proteomes" id="UP000500826">
    <property type="component" value="Chromosome"/>
</dbReference>
<dbReference type="PANTHER" id="PTHR43792">
    <property type="entry name" value="GNAT FAMILY, PUTATIVE (AFU_ORTHOLOGUE AFUA_3G00765)-RELATED-RELATED"/>
    <property type="match status" value="1"/>
</dbReference>
<gene>
    <name evidence="2" type="ORF">HK414_01490</name>
</gene>
<organism evidence="2 3">
    <name type="scientific">Ramlibacter terrae</name>
    <dbReference type="NCBI Taxonomy" id="2732511"/>
    <lineage>
        <taxon>Bacteria</taxon>
        <taxon>Pseudomonadati</taxon>
        <taxon>Pseudomonadota</taxon>
        <taxon>Betaproteobacteria</taxon>
        <taxon>Burkholderiales</taxon>
        <taxon>Comamonadaceae</taxon>
        <taxon>Ramlibacter</taxon>
    </lineage>
</organism>
<dbReference type="PROSITE" id="PS51186">
    <property type="entry name" value="GNAT"/>
    <property type="match status" value="1"/>
</dbReference>
<dbReference type="SUPFAM" id="SSF55729">
    <property type="entry name" value="Acyl-CoA N-acyltransferases (Nat)"/>
    <property type="match status" value="1"/>
</dbReference>
<proteinExistence type="predicted"/>
<dbReference type="InterPro" id="IPR051531">
    <property type="entry name" value="N-acetyltransferase"/>
</dbReference>
<sequence>MRPEDRAEVSPDWLARMEAATTPDPWLHGFTALALDGAPVGQGGFKAPPSGGFVEIAYAIEPECEGQGYATEIAMALAAFALSFPEVQTVRAHTLPGGLASQRVLLKSGFEAVGPVMDPEDGEVLRFERRRP</sequence>